<dbReference type="PANTHER" id="PTHR22576">
    <property type="entry name" value="MUCOSA ASSOCIATED LYMPHOID TISSUE LYMPHOMA TRANSLOCATION PROTEIN 1/PARACASPASE"/>
    <property type="match status" value="1"/>
</dbReference>
<dbReference type="Pfam" id="PF00656">
    <property type="entry name" value="Peptidase_C14"/>
    <property type="match status" value="1"/>
</dbReference>
<dbReference type="Gene3D" id="1.25.40.10">
    <property type="entry name" value="Tetratricopeptide repeat domain"/>
    <property type="match status" value="1"/>
</dbReference>
<proteinExistence type="predicted"/>
<dbReference type="PANTHER" id="PTHR22576:SF37">
    <property type="entry name" value="MUCOSA-ASSOCIATED LYMPHOID TISSUE LYMPHOMA TRANSLOCATION PROTEIN 1"/>
    <property type="match status" value="1"/>
</dbReference>
<accession>A0A4Q9H312</accession>
<sequence length="583" mass="61689">MRHQVCKALRMALAARAACALLAGAAPLSAHAADALERLNAATETDRAQASGAWVHCLLPGQVRRLGLSVVATPRRALRVSPSECLAAGGEYVESQDTVGALKIWLPLAADGMPEAQATAGELYEQQGQPKLARAWYEKAAAAGVARAQFNLASLDVQSGATTPGSDRTQQLLAAASGGWVAGLVMAPRERLRIEVVAPEAAMRLPRPVDGVLTVEAGPQARELVARVVAPAGLKSVKVNGQAVQLDAQGLLQVPVASAEQGGAAMAGAQAYALEAQATDGALARTEVRVVQRSSGEALARPVAPPPSPEQLMVQAPTASGAAASVERAPGERAQALPAGRRWALMIANQAYAQWGALDTPLTDAQAVGEVLRDRYGFDVQWVRNATRAQMLQALQALRARAGPQDQVLVYYAGHGQMDNVTARGYWIPVDGDKQDVSRWVSVIDVTDQLSAMQARHAMVIADSCYSGTLTHSLMPQIDTALAEGQRRQALEFLSRQRVRVAMTSGGLEPVLDGGSIEHSLFARSLLDVLRQVQAPVAALELHQAVAARFAHLGRRLQVQQQPHYAPIAFAGHEAGDFVLSPR</sequence>
<reference evidence="3 4" key="1">
    <citation type="submission" date="2019-02" db="EMBL/GenBank/DDBJ databases">
        <title>Aquabacterium sp. strain KMB7.</title>
        <authorList>
            <person name="Chen W.-M."/>
        </authorList>
    </citation>
    <scope>NUCLEOTIDE SEQUENCE [LARGE SCALE GENOMIC DNA]</scope>
    <source>
        <strain evidence="3 4">KMB7</strain>
    </source>
</reference>
<dbReference type="InterPro" id="IPR011600">
    <property type="entry name" value="Pept_C14_caspase"/>
</dbReference>
<evidence type="ECO:0000313" key="4">
    <source>
        <dbReference type="Proteomes" id="UP000292120"/>
    </source>
</evidence>
<protein>
    <submittedName>
        <fullName evidence="3">Caspase family protein</fullName>
    </submittedName>
</protein>
<evidence type="ECO:0000313" key="3">
    <source>
        <dbReference type="EMBL" id="TBO34512.1"/>
    </source>
</evidence>
<comment type="caution">
    <text evidence="3">The sequence shown here is derived from an EMBL/GenBank/DDBJ whole genome shotgun (WGS) entry which is preliminary data.</text>
</comment>
<feature type="domain" description="Peptidase C14 caspase" evidence="2">
    <location>
        <begin position="341"/>
        <end position="565"/>
    </location>
</feature>
<dbReference type="GO" id="GO:0004197">
    <property type="term" value="F:cysteine-type endopeptidase activity"/>
    <property type="evidence" value="ECO:0007669"/>
    <property type="project" value="InterPro"/>
</dbReference>
<evidence type="ECO:0000256" key="1">
    <source>
        <dbReference type="SAM" id="SignalP"/>
    </source>
</evidence>
<gene>
    <name evidence="3" type="ORF">EYS42_03650</name>
</gene>
<name>A0A4Q9H312_9BURK</name>
<keyword evidence="1" id="KW-0732">Signal</keyword>
<dbReference type="InterPro" id="IPR029030">
    <property type="entry name" value="Caspase-like_dom_sf"/>
</dbReference>
<dbReference type="OrthoDB" id="9816280at2"/>
<evidence type="ECO:0000259" key="2">
    <source>
        <dbReference type="Pfam" id="PF00656"/>
    </source>
</evidence>
<organism evidence="3 4">
    <name type="scientific">Aquabacterium lacunae</name>
    <dbReference type="NCBI Taxonomy" id="2528630"/>
    <lineage>
        <taxon>Bacteria</taxon>
        <taxon>Pseudomonadati</taxon>
        <taxon>Pseudomonadota</taxon>
        <taxon>Betaproteobacteria</taxon>
        <taxon>Burkholderiales</taxon>
        <taxon>Aquabacterium</taxon>
    </lineage>
</organism>
<dbReference type="SUPFAM" id="SSF52129">
    <property type="entry name" value="Caspase-like"/>
    <property type="match status" value="1"/>
</dbReference>
<dbReference type="GO" id="GO:0006508">
    <property type="term" value="P:proteolysis"/>
    <property type="evidence" value="ECO:0007669"/>
    <property type="project" value="InterPro"/>
</dbReference>
<dbReference type="EMBL" id="SIXI01000001">
    <property type="protein sequence ID" value="TBO34512.1"/>
    <property type="molecule type" value="Genomic_DNA"/>
</dbReference>
<dbReference type="InterPro" id="IPR011990">
    <property type="entry name" value="TPR-like_helical_dom_sf"/>
</dbReference>
<dbReference type="AlphaFoldDB" id="A0A4Q9H312"/>
<dbReference type="Proteomes" id="UP000292120">
    <property type="component" value="Unassembled WGS sequence"/>
</dbReference>
<dbReference type="RefSeq" id="WP_130966455.1">
    <property type="nucleotide sequence ID" value="NZ_SIXI01000001.1"/>
</dbReference>
<dbReference type="Gene3D" id="3.40.50.1460">
    <property type="match status" value="1"/>
</dbReference>
<feature type="chain" id="PRO_5020700497" evidence="1">
    <location>
        <begin position="33"/>
        <end position="583"/>
    </location>
</feature>
<feature type="signal peptide" evidence="1">
    <location>
        <begin position="1"/>
        <end position="32"/>
    </location>
</feature>
<keyword evidence="4" id="KW-1185">Reference proteome</keyword>
<dbReference type="InterPro" id="IPR052039">
    <property type="entry name" value="Caspase-related_regulators"/>
</dbReference>
<dbReference type="SUPFAM" id="SSF81901">
    <property type="entry name" value="HCP-like"/>
    <property type="match status" value="1"/>
</dbReference>